<dbReference type="OrthoDB" id="3227343at2759"/>
<dbReference type="InterPro" id="IPR036397">
    <property type="entry name" value="RNaseH_sf"/>
</dbReference>
<gene>
    <name evidence="1" type="ORF">O181_047986</name>
</gene>
<dbReference type="SUPFAM" id="SSF53098">
    <property type="entry name" value="Ribonuclease H-like"/>
    <property type="match status" value="1"/>
</dbReference>
<evidence type="ECO:0000313" key="2">
    <source>
        <dbReference type="Proteomes" id="UP000765509"/>
    </source>
</evidence>
<sequence>MDCVTGLVPGGKENFNACIVIFDRYSKSVRCLPCHKEDIAMDKALLYCNNIIATCRVAKITISDRDPKFTSEVWANLYEILGTKLEFSTACPASLKQDPELYHSEITLTGRKRVDPLKKNLLAIHPTAKDFHGIWRRACDTASKCVAEAQEYNKQRYYKIHMKPDFKEEDPVLVSTLNFNNLKGPKKMRDSFLGPFTIIALIGTNSVQERTSSPPEIVEVEDSPGPVKKIIKATKIRLNGKDQRKYLVRFKNQTTDKDKWLVEDSIPDGNIYLGRFRASKKTEKSHK</sequence>
<evidence type="ECO:0000313" key="1">
    <source>
        <dbReference type="EMBL" id="MBW0508271.1"/>
    </source>
</evidence>
<evidence type="ECO:0008006" key="3">
    <source>
        <dbReference type="Google" id="ProtNLM"/>
    </source>
</evidence>
<dbReference type="EMBL" id="AVOT02020229">
    <property type="protein sequence ID" value="MBW0508271.1"/>
    <property type="molecule type" value="Genomic_DNA"/>
</dbReference>
<proteinExistence type="predicted"/>
<name>A0A9Q3HJZ5_9BASI</name>
<dbReference type="PANTHER" id="PTHR35046:SF9">
    <property type="entry name" value="RNA-DIRECTED DNA POLYMERASE"/>
    <property type="match status" value="1"/>
</dbReference>
<dbReference type="GO" id="GO:0003676">
    <property type="term" value="F:nucleic acid binding"/>
    <property type="evidence" value="ECO:0007669"/>
    <property type="project" value="InterPro"/>
</dbReference>
<dbReference type="AlphaFoldDB" id="A0A9Q3HJZ5"/>
<organism evidence="1 2">
    <name type="scientific">Austropuccinia psidii MF-1</name>
    <dbReference type="NCBI Taxonomy" id="1389203"/>
    <lineage>
        <taxon>Eukaryota</taxon>
        <taxon>Fungi</taxon>
        <taxon>Dikarya</taxon>
        <taxon>Basidiomycota</taxon>
        <taxon>Pucciniomycotina</taxon>
        <taxon>Pucciniomycetes</taxon>
        <taxon>Pucciniales</taxon>
        <taxon>Sphaerophragmiaceae</taxon>
        <taxon>Austropuccinia</taxon>
    </lineage>
</organism>
<dbReference type="InterPro" id="IPR012337">
    <property type="entry name" value="RNaseH-like_sf"/>
</dbReference>
<comment type="caution">
    <text evidence="1">The sequence shown here is derived from an EMBL/GenBank/DDBJ whole genome shotgun (WGS) entry which is preliminary data.</text>
</comment>
<accession>A0A9Q3HJZ5</accession>
<keyword evidence="2" id="KW-1185">Reference proteome</keyword>
<reference evidence="1" key="1">
    <citation type="submission" date="2021-03" db="EMBL/GenBank/DDBJ databases">
        <title>Draft genome sequence of rust myrtle Austropuccinia psidii MF-1, a brazilian biotype.</title>
        <authorList>
            <person name="Quecine M.C."/>
            <person name="Pachon D.M.R."/>
            <person name="Bonatelli M.L."/>
            <person name="Correr F.H."/>
            <person name="Franceschini L.M."/>
            <person name="Leite T.F."/>
            <person name="Margarido G.R.A."/>
            <person name="Almeida C.A."/>
            <person name="Ferrarezi J.A."/>
            <person name="Labate C.A."/>
        </authorList>
    </citation>
    <scope>NUCLEOTIDE SEQUENCE</scope>
    <source>
        <strain evidence="1">MF-1</strain>
    </source>
</reference>
<dbReference type="PANTHER" id="PTHR35046">
    <property type="entry name" value="ZINC KNUCKLE (CCHC-TYPE) FAMILY PROTEIN"/>
    <property type="match status" value="1"/>
</dbReference>
<protein>
    <recommendedName>
        <fullName evidence="3">Integrase catalytic domain-containing protein</fullName>
    </recommendedName>
</protein>
<dbReference type="Gene3D" id="3.30.420.10">
    <property type="entry name" value="Ribonuclease H-like superfamily/Ribonuclease H"/>
    <property type="match status" value="1"/>
</dbReference>
<dbReference type="Proteomes" id="UP000765509">
    <property type="component" value="Unassembled WGS sequence"/>
</dbReference>